<keyword evidence="2" id="KW-1185">Reference proteome</keyword>
<dbReference type="RefSeq" id="WP_150086242.1">
    <property type="nucleotide sequence ID" value="NZ_VWSF01000001.1"/>
</dbReference>
<reference evidence="1 2" key="1">
    <citation type="submission" date="2019-09" db="EMBL/GenBank/DDBJ databases">
        <title>Genome sequence and assembly of Adhaeribacter sp.</title>
        <authorList>
            <person name="Chhetri G."/>
        </authorList>
    </citation>
    <scope>NUCLEOTIDE SEQUENCE [LARGE SCALE GENOMIC DNA]</scope>
    <source>
        <strain evidence="1 2">DK36</strain>
    </source>
</reference>
<evidence type="ECO:0000313" key="2">
    <source>
        <dbReference type="Proteomes" id="UP000323426"/>
    </source>
</evidence>
<dbReference type="EMBL" id="VWSF01000001">
    <property type="protein sequence ID" value="KAA5549245.1"/>
    <property type="molecule type" value="Genomic_DNA"/>
</dbReference>
<sequence length="166" mass="18092">MLVTCHGKTPSTTTQAATGTITNQQPVITPGELPRKEIMSQPTPNNRPDRIAPGSCRLQGEIIAVLPTLEPNKNTPCGKVPCQAVVKVQRVLGYGSAFDKPLASGQEINVYFHFTLSPSARYFSELTKPLPGLKVGNIFQADMNRASDGITNKEGWFQVYSYTVIK</sequence>
<comment type="caution">
    <text evidence="1">The sequence shown here is derived from an EMBL/GenBank/DDBJ whole genome shotgun (WGS) entry which is preliminary data.</text>
</comment>
<gene>
    <name evidence="1" type="ORF">F0145_01225</name>
</gene>
<organism evidence="1 2">
    <name type="scientific">Adhaeribacter rhizoryzae</name>
    <dbReference type="NCBI Taxonomy" id="2607907"/>
    <lineage>
        <taxon>Bacteria</taxon>
        <taxon>Pseudomonadati</taxon>
        <taxon>Bacteroidota</taxon>
        <taxon>Cytophagia</taxon>
        <taxon>Cytophagales</taxon>
        <taxon>Hymenobacteraceae</taxon>
        <taxon>Adhaeribacter</taxon>
    </lineage>
</organism>
<evidence type="ECO:0000313" key="1">
    <source>
        <dbReference type="EMBL" id="KAA5549245.1"/>
    </source>
</evidence>
<dbReference type="Proteomes" id="UP000323426">
    <property type="component" value="Unassembled WGS sequence"/>
</dbReference>
<name>A0A5M6DUW5_9BACT</name>
<dbReference type="AlphaFoldDB" id="A0A5M6DUW5"/>
<proteinExistence type="predicted"/>
<protein>
    <submittedName>
        <fullName evidence="1">Uncharacterized protein</fullName>
    </submittedName>
</protein>
<accession>A0A5M6DUW5</accession>